<keyword evidence="8" id="KW-1278">Translocase</keyword>
<dbReference type="GO" id="GO:0003954">
    <property type="term" value="F:NADH dehydrogenase activity"/>
    <property type="evidence" value="ECO:0007669"/>
    <property type="project" value="TreeGrafter"/>
</dbReference>
<dbReference type="GO" id="GO:0042773">
    <property type="term" value="P:ATP synthesis coupled electron transport"/>
    <property type="evidence" value="ECO:0007669"/>
    <property type="project" value="InterPro"/>
</dbReference>
<feature type="domain" description="NADH:quinone oxidoreductase/Mrp antiporter transmembrane" evidence="17">
    <location>
        <begin position="116"/>
        <end position="396"/>
    </location>
</feature>
<dbReference type="GO" id="GO:0031966">
    <property type="term" value="C:mitochondrial membrane"/>
    <property type="evidence" value="ECO:0007669"/>
    <property type="project" value="UniProtKB-SubCell"/>
</dbReference>
<proteinExistence type="inferred from homology"/>
<evidence type="ECO:0000256" key="12">
    <source>
        <dbReference type="ARBA" id="ARBA00023075"/>
    </source>
</evidence>
<evidence type="ECO:0000256" key="14">
    <source>
        <dbReference type="ARBA" id="ARBA00023136"/>
    </source>
</evidence>
<feature type="transmembrane region" description="Helical" evidence="16">
    <location>
        <begin position="433"/>
        <end position="455"/>
    </location>
</feature>
<evidence type="ECO:0000256" key="3">
    <source>
        <dbReference type="ARBA" id="ARBA00012944"/>
    </source>
</evidence>
<feature type="transmembrane region" description="Helical" evidence="16">
    <location>
        <begin position="351"/>
        <end position="369"/>
    </location>
</feature>
<dbReference type="Pfam" id="PF00361">
    <property type="entry name" value="Proton_antipo_M"/>
    <property type="match status" value="1"/>
</dbReference>
<feature type="transmembrane region" description="Helical" evidence="16">
    <location>
        <begin position="104"/>
        <end position="125"/>
    </location>
</feature>
<dbReference type="PANTHER" id="PTHR43507">
    <property type="entry name" value="NADH-UBIQUINONE OXIDOREDUCTASE CHAIN 4"/>
    <property type="match status" value="1"/>
</dbReference>
<feature type="transmembrane region" description="Helical" evidence="16">
    <location>
        <begin position="225"/>
        <end position="246"/>
    </location>
</feature>
<evidence type="ECO:0000256" key="9">
    <source>
        <dbReference type="ARBA" id="ARBA00022982"/>
    </source>
</evidence>
<keyword evidence="13 16" id="KW-0496">Mitochondrion</keyword>
<dbReference type="AlphaFoldDB" id="A0A1L1Y9J6"/>
<evidence type="ECO:0000256" key="4">
    <source>
        <dbReference type="ARBA" id="ARBA00021006"/>
    </source>
</evidence>
<feature type="transmembrane region" description="Helical" evidence="16">
    <location>
        <begin position="194"/>
        <end position="213"/>
    </location>
</feature>
<comment type="function">
    <text evidence="16">Core subunit of the mitochondrial membrane respiratory chain NADH dehydrogenase (Complex I) which catalyzes electron transfer from NADH through the respiratory chain, using ubiquinone as an electron acceptor. Essential for the catalytic activity and assembly of complex I.</text>
</comment>
<evidence type="ECO:0000256" key="16">
    <source>
        <dbReference type="RuleBase" id="RU003297"/>
    </source>
</evidence>
<name>A0A1L1Y9J6_9BIVA</name>
<feature type="transmembrane region" description="Helical" evidence="16">
    <location>
        <begin position="6"/>
        <end position="22"/>
    </location>
</feature>
<sequence>MWFLKMWFLITPFLLLSYYSVYFSSMGFFWGLCCSFIFFILLIKSSVVCFFFYVPNSWVLMDDLSFLMEVLVFLVFVLSVACSVKDLSFPLKETSKGLDSGLAFISLPCIMFFCAGGWMPFYFFFEFSLIPTLWMILKWGYQPERLQAGMFLLMYTAGASLPLLMCLLFISTVVGSDSFILMALTDMSHWFSRWLLVPVLLAFFVKLPIYGFHVWLPKAHVEAPLAGSMVLAGVLLKLGGFGLIRVFSLFKMTLSEEALLMCSMIIWGGLLSSLVSATQHDIKSIIAYSSVSHMSLVAVSFLSCYPLTKLAGVCMMFAHGVCSPCMFALAASSYDWSQSRSISMNKSVLRLFPWFSFYWFSFIVANMSCPPSLNFFSEVVMFSSIKSIGFVFILPLGLLCEFTCVYCIFLYGFLNHGGVSSFLKSYPGISDRYLMSFLLSFLILFFGFLGLDFFLV</sequence>
<evidence type="ECO:0000256" key="2">
    <source>
        <dbReference type="ARBA" id="ARBA00009025"/>
    </source>
</evidence>
<feature type="transmembrane region" description="Helical" evidence="16">
    <location>
        <begin position="310"/>
        <end position="331"/>
    </location>
</feature>
<geneLocation type="mitochondrion" evidence="18"/>
<keyword evidence="9 16" id="KW-0249">Electron transport</keyword>
<evidence type="ECO:0000256" key="15">
    <source>
        <dbReference type="ARBA" id="ARBA00049551"/>
    </source>
</evidence>
<dbReference type="PANTHER" id="PTHR43507:SF20">
    <property type="entry name" value="NADH-UBIQUINONE OXIDOREDUCTASE CHAIN 4"/>
    <property type="match status" value="1"/>
</dbReference>
<comment type="similarity">
    <text evidence="2 16">Belongs to the complex I subunit 4 family.</text>
</comment>
<feature type="transmembrane region" description="Helical" evidence="16">
    <location>
        <begin position="258"/>
        <end position="279"/>
    </location>
</feature>
<keyword evidence="10 16" id="KW-1133">Transmembrane helix</keyword>
<keyword evidence="5 16" id="KW-0813">Transport</keyword>
<dbReference type="GO" id="GO:0008137">
    <property type="term" value="F:NADH dehydrogenase (ubiquinone) activity"/>
    <property type="evidence" value="ECO:0007669"/>
    <property type="project" value="UniProtKB-UniRule"/>
</dbReference>
<evidence type="ECO:0000256" key="10">
    <source>
        <dbReference type="ARBA" id="ARBA00022989"/>
    </source>
</evidence>
<dbReference type="InterPro" id="IPR003918">
    <property type="entry name" value="NADH_UbQ_OxRdtase"/>
</dbReference>
<comment type="catalytic activity">
    <reaction evidence="15 16">
        <text>a ubiquinone + NADH + 5 H(+)(in) = a ubiquinol + NAD(+) + 4 H(+)(out)</text>
        <dbReference type="Rhea" id="RHEA:29091"/>
        <dbReference type="Rhea" id="RHEA-COMP:9565"/>
        <dbReference type="Rhea" id="RHEA-COMP:9566"/>
        <dbReference type="ChEBI" id="CHEBI:15378"/>
        <dbReference type="ChEBI" id="CHEBI:16389"/>
        <dbReference type="ChEBI" id="CHEBI:17976"/>
        <dbReference type="ChEBI" id="CHEBI:57540"/>
        <dbReference type="ChEBI" id="CHEBI:57945"/>
        <dbReference type="EC" id="7.1.1.2"/>
    </reaction>
</comment>
<evidence type="ECO:0000256" key="11">
    <source>
        <dbReference type="ARBA" id="ARBA00023027"/>
    </source>
</evidence>
<feature type="transmembrane region" description="Helical" evidence="16">
    <location>
        <begin position="285"/>
        <end position="303"/>
    </location>
</feature>
<evidence type="ECO:0000313" key="18">
    <source>
        <dbReference type="EMBL" id="AKJ86576.1"/>
    </source>
</evidence>
<gene>
    <name evidence="18" type="primary">ND4</name>
</gene>
<keyword evidence="6 16" id="KW-0679">Respiratory chain</keyword>
<evidence type="ECO:0000256" key="13">
    <source>
        <dbReference type="ARBA" id="ARBA00023128"/>
    </source>
</evidence>
<evidence type="ECO:0000256" key="7">
    <source>
        <dbReference type="ARBA" id="ARBA00022692"/>
    </source>
</evidence>
<evidence type="ECO:0000259" key="17">
    <source>
        <dbReference type="Pfam" id="PF00361"/>
    </source>
</evidence>
<dbReference type="PRINTS" id="PR01437">
    <property type="entry name" value="NUOXDRDTASE4"/>
</dbReference>
<reference evidence="18" key="1">
    <citation type="submission" date="2015-04" db="EMBL/GenBank/DDBJ databases">
        <title>DL Coelomactra antiquata mtDNA.</title>
        <authorList>
            <person name="Meng X."/>
            <person name="Shen X."/>
            <person name="Cai Y."/>
        </authorList>
    </citation>
    <scope>NUCLEOTIDE SEQUENCE</scope>
    <source>
        <strain evidence="18">DL</strain>
    </source>
</reference>
<evidence type="ECO:0000256" key="8">
    <source>
        <dbReference type="ARBA" id="ARBA00022967"/>
    </source>
</evidence>
<dbReference type="GO" id="GO:0048039">
    <property type="term" value="F:ubiquinone binding"/>
    <property type="evidence" value="ECO:0007669"/>
    <property type="project" value="TreeGrafter"/>
</dbReference>
<keyword evidence="7 16" id="KW-0812">Transmembrane</keyword>
<feature type="transmembrane region" description="Helical" evidence="16">
    <location>
        <begin position="390"/>
        <end position="413"/>
    </location>
</feature>
<protein>
    <recommendedName>
        <fullName evidence="4 16">NADH-ubiquinone oxidoreductase chain 4</fullName>
        <ecNumber evidence="3 16">7.1.1.2</ecNumber>
    </recommendedName>
</protein>
<organism evidence="18">
    <name type="scientific">Mactra antiquata</name>
    <dbReference type="NCBI Taxonomy" id="2302425"/>
    <lineage>
        <taxon>Eukaryota</taxon>
        <taxon>Metazoa</taxon>
        <taxon>Spiralia</taxon>
        <taxon>Lophotrochozoa</taxon>
        <taxon>Mollusca</taxon>
        <taxon>Bivalvia</taxon>
        <taxon>Autobranchia</taxon>
        <taxon>Heteroconchia</taxon>
        <taxon>Euheterodonta</taxon>
        <taxon>Imparidentia</taxon>
        <taxon>Neoheterodontei</taxon>
        <taxon>Venerida</taxon>
        <taxon>Mactroidea</taxon>
        <taxon>Mactridae</taxon>
        <taxon>Mactra</taxon>
    </lineage>
</organism>
<keyword evidence="11 16" id="KW-0520">NAD</keyword>
<dbReference type="GO" id="GO:0015990">
    <property type="term" value="P:electron transport coupled proton transport"/>
    <property type="evidence" value="ECO:0007669"/>
    <property type="project" value="TreeGrafter"/>
</dbReference>
<comment type="subcellular location">
    <subcellularLocation>
        <location evidence="1 16">Mitochondrion membrane</location>
        <topology evidence="1 16">Multi-pass membrane protein</topology>
    </subcellularLocation>
</comment>
<evidence type="ECO:0000256" key="5">
    <source>
        <dbReference type="ARBA" id="ARBA00022448"/>
    </source>
</evidence>
<feature type="transmembrane region" description="Helical" evidence="16">
    <location>
        <begin position="29"/>
        <end position="54"/>
    </location>
</feature>
<feature type="transmembrane region" description="Helical" evidence="16">
    <location>
        <begin position="66"/>
        <end position="84"/>
    </location>
</feature>
<accession>A0A1L1Y9J6</accession>
<feature type="transmembrane region" description="Helical" evidence="16">
    <location>
        <begin position="152"/>
        <end position="174"/>
    </location>
</feature>
<dbReference type="EC" id="7.1.1.2" evidence="3 16"/>
<dbReference type="InterPro" id="IPR001750">
    <property type="entry name" value="ND/Mrp_TM"/>
</dbReference>
<keyword evidence="12 16" id="KW-0830">Ubiquinone</keyword>
<keyword evidence="14 16" id="KW-0472">Membrane</keyword>
<evidence type="ECO:0000256" key="6">
    <source>
        <dbReference type="ARBA" id="ARBA00022660"/>
    </source>
</evidence>
<evidence type="ECO:0000256" key="1">
    <source>
        <dbReference type="ARBA" id="ARBA00004225"/>
    </source>
</evidence>
<dbReference type="EMBL" id="KR362246">
    <property type="protein sequence ID" value="AKJ86576.1"/>
    <property type="molecule type" value="Genomic_DNA"/>
</dbReference>